<dbReference type="Gene3D" id="3.30.200.20">
    <property type="entry name" value="Phosphorylase Kinase, domain 1"/>
    <property type="match status" value="1"/>
</dbReference>
<keyword evidence="2" id="KW-0430">Lectin</keyword>
<feature type="non-terminal residue" evidence="6">
    <location>
        <position position="1"/>
    </location>
</feature>
<feature type="region of interest" description="Disordered" evidence="3">
    <location>
        <begin position="250"/>
        <end position="284"/>
    </location>
</feature>
<keyword evidence="7" id="KW-1185">Reference proteome</keyword>
<dbReference type="InterPro" id="IPR000985">
    <property type="entry name" value="Lectin_LegA_CS"/>
</dbReference>
<dbReference type="PANTHER" id="PTHR32401">
    <property type="entry name" value="CONCANAVALIN A-LIKE LECTIN FAMILY PROTEIN"/>
    <property type="match status" value="1"/>
</dbReference>
<dbReference type="Pfam" id="PF00139">
    <property type="entry name" value="Lectin_legB"/>
    <property type="match status" value="1"/>
</dbReference>
<feature type="compositionally biased region" description="Basic residues" evidence="3">
    <location>
        <begin position="259"/>
        <end position="274"/>
    </location>
</feature>
<dbReference type="InterPro" id="IPR019825">
    <property type="entry name" value="Lectin_legB_Mn/Ca_BS"/>
</dbReference>
<protein>
    <recommendedName>
        <fullName evidence="5">Legume lectin domain-containing protein</fullName>
    </recommendedName>
</protein>
<dbReference type="AlphaFoldDB" id="A0A6A4L2Q3"/>
<sequence>MVTVEFDSYPNPEWDPAHEHIGINNNSIGSVITTPWNASLHSGETCTASITYNASTKNLSVFWSYGGNSEGSLSYKIDLTEILPEWVMVGFSAATGKYLEKHTLESWAFSSSFSKKTARGKHTNDIKLIVALTVSMGVLIFGAGIFIGSVIVRKRRRVRRKKTEKTNLTSINDDLERGAGPRRFSYADLVSATSNFSAERKLGEGGFGCVYRGNALTSAHKLKSIPARIEVSLTRVESIIRGHVFKRSFKGHVSQRSGSPKHRSPSLTRAKHRSPSLPQHSWLR</sequence>
<name>A0A6A4L2Q3_9ERIC</name>
<evidence type="ECO:0000256" key="1">
    <source>
        <dbReference type="ARBA" id="ARBA00007606"/>
    </source>
</evidence>
<evidence type="ECO:0000256" key="2">
    <source>
        <dbReference type="ARBA" id="ARBA00022734"/>
    </source>
</evidence>
<dbReference type="InterPro" id="IPR050258">
    <property type="entry name" value="Leguminous_Lectin"/>
</dbReference>
<evidence type="ECO:0000313" key="7">
    <source>
        <dbReference type="Proteomes" id="UP000428333"/>
    </source>
</evidence>
<evidence type="ECO:0000313" key="6">
    <source>
        <dbReference type="EMBL" id="KAE9450071.1"/>
    </source>
</evidence>
<gene>
    <name evidence="6" type="ORF">C3L33_18023</name>
</gene>
<evidence type="ECO:0000256" key="4">
    <source>
        <dbReference type="SAM" id="Phobius"/>
    </source>
</evidence>
<proteinExistence type="inferred from homology"/>
<keyword evidence="4" id="KW-1133">Transmembrane helix</keyword>
<dbReference type="PROSITE" id="PS00308">
    <property type="entry name" value="LECTIN_LEGUME_ALPHA"/>
    <property type="match status" value="1"/>
</dbReference>
<dbReference type="GO" id="GO:0030246">
    <property type="term" value="F:carbohydrate binding"/>
    <property type="evidence" value="ECO:0007669"/>
    <property type="project" value="UniProtKB-KW"/>
</dbReference>
<comment type="caution">
    <text evidence="6">The sequence shown here is derived from an EMBL/GenBank/DDBJ whole genome shotgun (WGS) entry which is preliminary data.</text>
</comment>
<reference evidence="6 7" key="1">
    <citation type="journal article" date="2019" name="Genome Biol. Evol.">
        <title>The Rhododendron genome and chromosomal organization provide insight into shared whole-genome duplications across the heath family (Ericaceae).</title>
        <authorList>
            <person name="Soza V.L."/>
            <person name="Lindsley D."/>
            <person name="Waalkes A."/>
            <person name="Ramage E."/>
            <person name="Patwardhan R.P."/>
            <person name="Burton J.N."/>
            <person name="Adey A."/>
            <person name="Kumar A."/>
            <person name="Qiu R."/>
            <person name="Shendure J."/>
            <person name="Hall B."/>
        </authorList>
    </citation>
    <scope>NUCLEOTIDE SEQUENCE [LARGE SCALE GENOMIC DNA]</scope>
    <source>
        <strain evidence="6">RSF 1966-606</strain>
    </source>
</reference>
<accession>A0A6A4L2Q3</accession>
<dbReference type="EMBL" id="QEFC01003091">
    <property type="protein sequence ID" value="KAE9450071.1"/>
    <property type="molecule type" value="Genomic_DNA"/>
</dbReference>
<dbReference type="PROSITE" id="PS00307">
    <property type="entry name" value="LECTIN_LEGUME_BETA"/>
    <property type="match status" value="1"/>
</dbReference>
<feature type="domain" description="Legume lectin" evidence="5">
    <location>
        <begin position="1"/>
        <end position="118"/>
    </location>
</feature>
<dbReference type="OrthoDB" id="1714634at2759"/>
<dbReference type="PROSITE" id="PS50096">
    <property type="entry name" value="IQ"/>
    <property type="match status" value="1"/>
</dbReference>
<evidence type="ECO:0000256" key="3">
    <source>
        <dbReference type="SAM" id="MobiDB-lite"/>
    </source>
</evidence>
<dbReference type="PANTHER" id="PTHR32401:SF47">
    <property type="entry name" value="LEGUME LECTIN DOMAIN-CONTAINING PROTEIN"/>
    <property type="match status" value="1"/>
</dbReference>
<dbReference type="InterPro" id="IPR013320">
    <property type="entry name" value="ConA-like_dom_sf"/>
</dbReference>
<dbReference type="Proteomes" id="UP000428333">
    <property type="component" value="Linkage Group LG11"/>
</dbReference>
<keyword evidence="4" id="KW-0812">Transmembrane</keyword>
<keyword evidence="4" id="KW-0472">Membrane</keyword>
<evidence type="ECO:0000259" key="5">
    <source>
        <dbReference type="Pfam" id="PF00139"/>
    </source>
</evidence>
<dbReference type="InterPro" id="IPR001220">
    <property type="entry name" value="Legume_lectin_dom"/>
</dbReference>
<dbReference type="SUPFAM" id="SSF49899">
    <property type="entry name" value="Concanavalin A-like lectins/glucanases"/>
    <property type="match status" value="1"/>
</dbReference>
<feature type="transmembrane region" description="Helical" evidence="4">
    <location>
        <begin position="128"/>
        <end position="152"/>
    </location>
</feature>
<dbReference type="Gene3D" id="2.60.120.200">
    <property type="match status" value="1"/>
</dbReference>
<organism evidence="6 7">
    <name type="scientific">Rhododendron williamsianum</name>
    <dbReference type="NCBI Taxonomy" id="262921"/>
    <lineage>
        <taxon>Eukaryota</taxon>
        <taxon>Viridiplantae</taxon>
        <taxon>Streptophyta</taxon>
        <taxon>Embryophyta</taxon>
        <taxon>Tracheophyta</taxon>
        <taxon>Spermatophyta</taxon>
        <taxon>Magnoliopsida</taxon>
        <taxon>eudicotyledons</taxon>
        <taxon>Gunneridae</taxon>
        <taxon>Pentapetalae</taxon>
        <taxon>asterids</taxon>
        <taxon>Ericales</taxon>
        <taxon>Ericaceae</taxon>
        <taxon>Ericoideae</taxon>
        <taxon>Rhodoreae</taxon>
        <taxon>Rhododendron</taxon>
    </lineage>
</organism>
<comment type="similarity">
    <text evidence="1">Belongs to the leguminous lectin family.</text>
</comment>